<reference evidence="1" key="1">
    <citation type="submission" date="2019-08" db="EMBL/GenBank/DDBJ databases">
        <authorList>
            <person name="Kucharzyk K."/>
            <person name="Murdoch R.W."/>
            <person name="Higgins S."/>
            <person name="Loffler F."/>
        </authorList>
    </citation>
    <scope>NUCLEOTIDE SEQUENCE</scope>
</reference>
<dbReference type="AlphaFoldDB" id="A0A645GFJ5"/>
<comment type="caution">
    <text evidence="1">The sequence shown here is derived from an EMBL/GenBank/DDBJ whole genome shotgun (WGS) entry which is preliminary data.</text>
</comment>
<organism evidence="1">
    <name type="scientific">bioreactor metagenome</name>
    <dbReference type="NCBI Taxonomy" id="1076179"/>
    <lineage>
        <taxon>unclassified sequences</taxon>
        <taxon>metagenomes</taxon>
        <taxon>ecological metagenomes</taxon>
    </lineage>
</organism>
<evidence type="ECO:0000313" key="1">
    <source>
        <dbReference type="EMBL" id="MPN22543.1"/>
    </source>
</evidence>
<protein>
    <recommendedName>
        <fullName evidence="2">CopG family transcriptional regulator</fullName>
    </recommendedName>
</protein>
<evidence type="ECO:0008006" key="2">
    <source>
        <dbReference type="Google" id="ProtNLM"/>
    </source>
</evidence>
<name>A0A645GFJ5_9ZZZZ</name>
<proteinExistence type="predicted"/>
<accession>A0A645GFJ5</accession>
<dbReference type="EMBL" id="VSSQ01070798">
    <property type="protein sequence ID" value="MPN22543.1"/>
    <property type="molecule type" value="Genomic_DNA"/>
</dbReference>
<gene>
    <name evidence="1" type="ORF">SDC9_169926</name>
</gene>
<sequence>MATDMKRIMLSLPKDLEAEVDEIKRGKFYGQSYAEMYRQLISLGIAQIKNCDVKNELSA</sequence>